<protein>
    <submittedName>
        <fullName evidence="2">Unnamed protein product</fullName>
    </submittedName>
</protein>
<reference evidence="2" key="1">
    <citation type="submission" date="2023-04" db="EMBL/GenBank/DDBJ databases">
        <title>Phytophthora fragariaefolia NBRC 109709.</title>
        <authorList>
            <person name="Ichikawa N."/>
            <person name="Sato H."/>
            <person name="Tonouchi N."/>
        </authorList>
    </citation>
    <scope>NUCLEOTIDE SEQUENCE</scope>
    <source>
        <strain evidence="2">NBRC 109709</strain>
    </source>
</reference>
<proteinExistence type="predicted"/>
<dbReference type="InterPro" id="IPR002885">
    <property type="entry name" value="PPR_rpt"/>
</dbReference>
<dbReference type="OrthoDB" id="185373at2759"/>
<comment type="caution">
    <text evidence="2">The sequence shown here is derived from an EMBL/GenBank/DDBJ whole genome shotgun (WGS) entry which is preliminary data.</text>
</comment>
<evidence type="ECO:0000313" key="3">
    <source>
        <dbReference type="Proteomes" id="UP001165121"/>
    </source>
</evidence>
<organism evidence="2 3">
    <name type="scientific">Phytophthora fragariaefolia</name>
    <dbReference type="NCBI Taxonomy" id="1490495"/>
    <lineage>
        <taxon>Eukaryota</taxon>
        <taxon>Sar</taxon>
        <taxon>Stramenopiles</taxon>
        <taxon>Oomycota</taxon>
        <taxon>Peronosporomycetes</taxon>
        <taxon>Peronosporales</taxon>
        <taxon>Peronosporaceae</taxon>
        <taxon>Phytophthora</taxon>
    </lineage>
</organism>
<keyword evidence="3" id="KW-1185">Reference proteome</keyword>
<feature type="region of interest" description="Disordered" evidence="1">
    <location>
        <begin position="732"/>
        <end position="756"/>
    </location>
</feature>
<dbReference type="Pfam" id="PF01535">
    <property type="entry name" value="PPR"/>
    <property type="match status" value="2"/>
</dbReference>
<dbReference type="Gene3D" id="1.25.40.10">
    <property type="entry name" value="Tetratricopeptide repeat domain"/>
    <property type="match status" value="5"/>
</dbReference>
<name>A0A9W6Y4D9_9STRA</name>
<evidence type="ECO:0000256" key="1">
    <source>
        <dbReference type="SAM" id="MobiDB-lite"/>
    </source>
</evidence>
<dbReference type="EMBL" id="BSXT01002935">
    <property type="protein sequence ID" value="GMF51696.1"/>
    <property type="molecule type" value="Genomic_DNA"/>
</dbReference>
<accession>A0A9W6Y4D9</accession>
<dbReference type="PANTHER" id="PTHR47930">
    <property type="entry name" value="YALI0C12947P"/>
    <property type="match status" value="1"/>
</dbReference>
<dbReference type="PANTHER" id="PTHR47930:SF2">
    <property type="entry name" value="PENTATRICOPEPTIDE REPEAT PROTEIN (AFU_ORTHOLOGUE AFUA_8G04250)"/>
    <property type="match status" value="1"/>
</dbReference>
<evidence type="ECO:0000313" key="2">
    <source>
        <dbReference type="EMBL" id="GMF51696.1"/>
    </source>
</evidence>
<gene>
    <name evidence="2" type="ORF">Pfra01_002098100</name>
</gene>
<feature type="compositionally biased region" description="Polar residues" evidence="1">
    <location>
        <begin position="732"/>
        <end position="742"/>
    </location>
</feature>
<sequence>MLAAHRNLRRVTTSSLLRRPARHAVNKRLLPAYCAAQSPLESRKFSLQNGSETLLGRLKDSLSDAAATVTVMAQEASGAVLSDDEATTLLQAFAKHKKIGDCIGLLQFCRENLLRTETSARAKAFRVLSDAGELLPTLQLFESLLRDDAELKPWMVGRALHVASKLNRSDVVANTFRRLASKNCDVGGERVRDMLRRVGEQGGEMDEFALRSLAIFADRAGEADLALEVLSLMKRRGNDVSVDFYASVMGACGKEERWTDLVKVYEEMPENLRPKLYSGSLNLIITAHTRSEKRYMTLRGLEIFHQHMAGKWNTSPCNAALEALLQTRQFDRVFALTKEMNQNDVEWNSITFKILTRAHIEIGSAEDAKEMLFANAEVIQDRAIECYRELAMYYTNVRRDSVEACKLYLEMIQNGLKLEPPDWKTALELSVGLPDQTMYWCFRKQLQLDRPAKALIPPRLFLPEPVELHEQRAVQLQSEAGFKHRESGSTDSTTISPEVKSAIHKWDTGGEKLTEKEAFALLSRLANNGEAAECTKLLEYCEQQGLFPCSNTEPFHALCDASHYDAALQVFQTLCKGRTTVSPQMYGKALDAAIKMKRNDLMMYVLRRLLGGGSGFNGEKMETSGKGVHAVMNGIRNRGVKLSKVALRSLAAFANQSGELELAIDVLSMMKNEGMHITLDVYGSALNAYGQCGRWSDVMRLYNSMPEPLRSRIDNTSRDWVVTASNNYNSQDAFHASTSTNRSRTKKQTTSPPTTQLLDPLRARTTFDEIRKSGGQGLSTNLATTLLVTMANHGRIYDCIDMVNYFKEHGVTTKLLSDLAVFVAFCTAKEFEYALQIFEKISKGGYNLEPWVYGWALSAASKLHRQEIITTIFQVLVPEAGEQKVGVTEAGRFHVEDCEDHVYDMLRDALHHGVDVPTFALQSLASFALKTYHSDLALEILSAMQSKHVTISNNEFRAALSSCAKEGRWGDVMLVFKEMPGNLRATMASPSLGAVVKAHTYSGDTDLTLCGLEFFENHEAKWGKFACNAALEALLETSQSDGALALANDMKQHGVKWSSKTYRYVALAYIRTGLIYKATAFLSGNMKQMQNYSGDPYRELIDYYMSTREDRLMACQLSVDLIQNNRQIGFSDWYGALKLTYELPDKSLYWYVRKQLWLRDQASEQKLPSDLMLIKRDSPVDGGLHLVQERVHDMQPEPAEVSLALEVFDDICNADGSGLTENTATNLLVALAKHKRIGDCAEMLDYFKENRIKPKPFARVAVFKLFCDAMEGDLAMQLFASMLHDDVHLNASDCIFGLNAAMKLKNHDLVGQIIDYMQQNSKRISIEDYAKITPRNFGRNEEWGATVQMLSALLGSDRRGGVIGVRQY</sequence>
<dbReference type="Proteomes" id="UP001165121">
    <property type="component" value="Unassembled WGS sequence"/>
</dbReference>
<dbReference type="InterPro" id="IPR011990">
    <property type="entry name" value="TPR-like_helical_dom_sf"/>
</dbReference>